<dbReference type="PANTHER" id="PTHR42733:SF12">
    <property type="entry name" value="PROTEINASE"/>
    <property type="match status" value="1"/>
</dbReference>
<dbReference type="OrthoDB" id="9792284at2"/>
<dbReference type="eggNOG" id="COG0693">
    <property type="taxonomic scope" value="Bacteria"/>
</dbReference>
<protein>
    <submittedName>
        <fullName evidence="3">4-methyl-5(Beta-hydroxyethyl)-thiazole monophosphate synthesis protein</fullName>
    </submittedName>
</protein>
<evidence type="ECO:0000256" key="1">
    <source>
        <dbReference type="ARBA" id="ARBA00008542"/>
    </source>
</evidence>
<dbReference type="STRING" id="77635.BISU_0601"/>
<dbReference type="Pfam" id="PF01965">
    <property type="entry name" value="DJ-1_PfpI"/>
    <property type="match status" value="1"/>
</dbReference>
<accession>A0A087E9Z3</accession>
<dbReference type="EMBL" id="JGZR01000003">
    <property type="protein sequence ID" value="KFJ04594.1"/>
    <property type="molecule type" value="Genomic_DNA"/>
</dbReference>
<sequence length="185" mass="19881">MAKAIEEAKVLIIVQNWGIEETEMTRPLRELKTAGAQVTLAAASMDPVETVQHDRYEGETVQPDTTYDSVKAADYDLLVVPGGTCNVDRLRVAPAAVKLAQDFAHAGKPIAAICHGPWLLVNAGLLPGKTSSSTRYIKADVENAGATQVDEEVHVCDANGWRLISSRKPDDLDAFVGAIKDTLAE</sequence>
<dbReference type="SUPFAM" id="SSF52317">
    <property type="entry name" value="Class I glutamine amidotransferase-like"/>
    <property type="match status" value="1"/>
</dbReference>
<feature type="domain" description="DJ-1/PfpI" evidence="2">
    <location>
        <begin position="9"/>
        <end position="179"/>
    </location>
</feature>
<keyword evidence="4" id="KW-1185">Reference proteome</keyword>
<dbReference type="AlphaFoldDB" id="A0A087E9Z3"/>
<comment type="caution">
    <text evidence="3">The sequence shown here is derived from an EMBL/GenBank/DDBJ whole genome shotgun (WGS) entry which is preliminary data.</text>
</comment>
<evidence type="ECO:0000259" key="2">
    <source>
        <dbReference type="Pfam" id="PF01965"/>
    </source>
</evidence>
<dbReference type="PANTHER" id="PTHR42733">
    <property type="entry name" value="DJ-1 PROTEIN"/>
    <property type="match status" value="1"/>
</dbReference>
<reference evidence="3 4" key="1">
    <citation type="submission" date="2014-03" db="EMBL/GenBank/DDBJ databases">
        <title>Genomics of Bifidobacteria.</title>
        <authorList>
            <person name="Ventura M."/>
            <person name="Milani C."/>
            <person name="Lugli G.A."/>
        </authorList>
    </citation>
    <scope>NUCLEOTIDE SEQUENCE [LARGE SCALE GENOMIC DNA]</scope>
    <source>
        <strain evidence="3 4">LMG 11597</strain>
    </source>
</reference>
<proteinExistence type="inferred from homology"/>
<evidence type="ECO:0000313" key="3">
    <source>
        <dbReference type="EMBL" id="KFJ04594.1"/>
    </source>
</evidence>
<dbReference type="InterPro" id="IPR006286">
    <property type="entry name" value="C56_PfpI-like"/>
</dbReference>
<dbReference type="NCBIfam" id="TIGR01382">
    <property type="entry name" value="PfpI"/>
    <property type="match status" value="1"/>
</dbReference>
<dbReference type="PROSITE" id="PS51276">
    <property type="entry name" value="PEPTIDASE_C56_PFPI"/>
    <property type="match status" value="1"/>
</dbReference>
<gene>
    <name evidence="3" type="ORF">BISU_0601</name>
</gene>
<dbReference type="Proteomes" id="UP000029055">
    <property type="component" value="Unassembled WGS sequence"/>
</dbReference>
<dbReference type="InterPro" id="IPR002818">
    <property type="entry name" value="DJ-1/PfpI"/>
</dbReference>
<dbReference type="CDD" id="cd03134">
    <property type="entry name" value="GATase1_PfpI_like"/>
    <property type="match status" value="1"/>
</dbReference>
<evidence type="ECO:0000313" key="4">
    <source>
        <dbReference type="Proteomes" id="UP000029055"/>
    </source>
</evidence>
<name>A0A087E9Z3_9BIFI</name>
<dbReference type="InterPro" id="IPR029062">
    <property type="entry name" value="Class_I_gatase-like"/>
</dbReference>
<comment type="similarity">
    <text evidence="1">Belongs to the peptidase C56 family.</text>
</comment>
<dbReference type="Gene3D" id="3.40.50.880">
    <property type="match status" value="1"/>
</dbReference>
<organism evidence="3 4">
    <name type="scientific">Bifidobacterium subtile</name>
    <dbReference type="NCBI Taxonomy" id="77635"/>
    <lineage>
        <taxon>Bacteria</taxon>
        <taxon>Bacillati</taxon>
        <taxon>Actinomycetota</taxon>
        <taxon>Actinomycetes</taxon>
        <taxon>Bifidobacteriales</taxon>
        <taxon>Bifidobacteriaceae</taxon>
        <taxon>Bifidobacterium</taxon>
    </lineage>
</organism>
<dbReference type="RefSeq" id="WP_033502461.1">
    <property type="nucleotide sequence ID" value="NZ_CP062939.1"/>
</dbReference>